<comment type="caution">
    <text evidence="1">The sequence shown here is derived from an EMBL/GenBank/DDBJ whole genome shotgun (WGS) entry which is preliminary data.</text>
</comment>
<evidence type="ECO:0000313" key="2">
    <source>
        <dbReference type="Proteomes" id="UP000593567"/>
    </source>
</evidence>
<keyword evidence="2" id="KW-1185">Reference proteome</keyword>
<dbReference type="EMBL" id="VXIV02000529">
    <property type="protein sequence ID" value="KAF6037693.1"/>
    <property type="molecule type" value="Genomic_DNA"/>
</dbReference>
<dbReference type="AlphaFoldDB" id="A0A7J7KHI9"/>
<accession>A0A7J7KHI9</accession>
<organism evidence="1 2">
    <name type="scientific">Bugula neritina</name>
    <name type="common">Brown bryozoan</name>
    <name type="synonym">Sertularia neritina</name>
    <dbReference type="NCBI Taxonomy" id="10212"/>
    <lineage>
        <taxon>Eukaryota</taxon>
        <taxon>Metazoa</taxon>
        <taxon>Spiralia</taxon>
        <taxon>Lophotrochozoa</taxon>
        <taxon>Bryozoa</taxon>
        <taxon>Gymnolaemata</taxon>
        <taxon>Cheilostomatida</taxon>
        <taxon>Flustrina</taxon>
        <taxon>Buguloidea</taxon>
        <taxon>Bugulidae</taxon>
        <taxon>Bugula</taxon>
    </lineage>
</organism>
<gene>
    <name evidence="1" type="ORF">EB796_003991</name>
</gene>
<protein>
    <submittedName>
        <fullName evidence="1">Uncharacterized protein</fullName>
    </submittedName>
</protein>
<proteinExistence type="predicted"/>
<sequence>MSRATGLSLTCSVLYKPPAKRYLDFEPFQQTRMAFQAYVHMAIVVLLCCLIKQHHAKPLADSLPSAGELAASTLYQVFVLRICIGLCGDMQAIT</sequence>
<reference evidence="1" key="1">
    <citation type="submission" date="2020-06" db="EMBL/GenBank/DDBJ databases">
        <title>Draft genome of Bugula neritina, a colonial animal packing powerful symbionts and potential medicines.</title>
        <authorList>
            <person name="Rayko M."/>
        </authorList>
    </citation>
    <scope>NUCLEOTIDE SEQUENCE [LARGE SCALE GENOMIC DNA]</scope>
    <source>
        <strain evidence="1">Kwan_BN1</strain>
    </source>
</reference>
<dbReference type="Proteomes" id="UP000593567">
    <property type="component" value="Unassembled WGS sequence"/>
</dbReference>
<name>A0A7J7KHI9_BUGNE</name>
<evidence type="ECO:0000313" key="1">
    <source>
        <dbReference type="EMBL" id="KAF6037693.1"/>
    </source>
</evidence>